<dbReference type="AlphaFoldDB" id="A0A0H2SDG1"/>
<evidence type="ECO:0000313" key="1">
    <source>
        <dbReference type="EMBL" id="KLO14991.1"/>
    </source>
</evidence>
<protein>
    <submittedName>
        <fullName evidence="1">Uncharacterized protein</fullName>
    </submittedName>
</protein>
<evidence type="ECO:0000313" key="2">
    <source>
        <dbReference type="Proteomes" id="UP000053477"/>
    </source>
</evidence>
<keyword evidence="2" id="KW-1185">Reference proteome</keyword>
<sequence length="80" mass="8666">MITTRVIAALFSKVCTPTKLEFLSSPTTSRCQTSSHDASCATRAVDLRPSIKLVVRDVKNSLQQPKVASSSNDTHSSTTR</sequence>
<proteinExistence type="predicted"/>
<gene>
    <name evidence="1" type="ORF">SCHPADRAFT_288365</name>
</gene>
<reference evidence="1 2" key="1">
    <citation type="submission" date="2015-04" db="EMBL/GenBank/DDBJ databases">
        <title>Complete genome sequence of Schizopora paradoxa KUC8140, a cosmopolitan wood degrader in East Asia.</title>
        <authorList>
            <consortium name="DOE Joint Genome Institute"/>
            <person name="Min B."/>
            <person name="Park H."/>
            <person name="Jang Y."/>
            <person name="Kim J.-J."/>
            <person name="Kim K.H."/>
            <person name="Pangilinan J."/>
            <person name="Lipzen A."/>
            <person name="Riley R."/>
            <person name="Grigoriev I.V."/>
            <person name="Spatafora J.W."/>
            <person name="Choi I.-G."/>
        </authorList>
    </citation>
    <scope>NUCLEOTIDE SEQUENCE [LARGE SCALE GENOMIC DNA]</scope>
    <source>
        <strain evidence="1 2">KUC8140</strain>
    </source>
</reference>
<accession>A0A0H2SDG1</accession>
<dbReference type="InParanoid" id="A0A0H2SDG1"/>
<name>A0A0H2SDG1_9AGAM</name>
<dbReference type="Proteomes" id="UP000053477">
    <property type="component" value="Unassembled WGS sequence"/>
</dbReference>
<organism evidence="1 2">
    <name type="scientific">Schizopora paradoxa</name>
    <dbReference type="NCBI Taxonomy" id="27342"/>
    <lineage>
        <taxon>Eukaryota</taxon>
        <taxon>Fungi</taxon>
        <taxon>Dikarya</taxon>
        <taxon>Basidiomycota</taxon>
        <taxon>Agaricomycotina</taxon>
        <taxon>Agaricomycetes</taxon>
        <taxon>Hymenochaetales</taxon>
        <taxon>Schizoporaceae</taxon>
        <taxon>Schizopora</taxon>
    </lineage>
</organism>
<dbReference type="EMBL" id="KQ085936">
    <property type="protein sequence ID" value="KLO14991.1"/>
    <property type="molecule type" value="Genomic_DNA"/>
</dbReference>